<keyword evidence="4" id="KW-1185">Reference proteome</keyword>
<dbReference type="KEGG" id="pco:PHACADRAFT_260636"/>
<dbReference type="HOGENOM" id="CLU_045014_0_0_1"/>
<gene>
    <name evidence="3" type="ORF">PHACADRAFT_260636</name>
</gene>
<reference evidence="3 4" key="1">
    <citation type="journal article" date="2012" name="BMC Genomics">
        <title>Comparative genomics of the white-rot fungi, Phanerochaete carnosa and P. chrysosporium, to elucidate the genetic basis of the distinct wood types they colonize.</title>
        <authorList>
            <person name="Suzuki H."/>
            <person name="MacDonald J."/>
            <person name="Syed K."/>
            <person name="Salamov A."/>
            <person name="Hori C."/>
            <person name="Aerts A."/>
            <person name="Henrissat B."/>
            <person name="Wiebenga A."/>
            <person name="vanKuyk P.A."/>
            <person name="Barry K."/>
            <person name="Lindquist E."/>
            <person name="LaButti K."/>
            <person name="Lapidus A."/>
            <person name="Lucas S."/>
            <person name="Coutinho P."/>
            <person name="Gong Y."/>
            <person name="Samejima M."/>
            <person name="Mahadevan R."/>
            <person name="Abou-Zaid M."/>
            <person name="de Vries R.P."/>
            <person name="Igarashi K."/>
            <person name="Yadav J.S."/>
            <person name="Grigoriev I.V."/>
            <person name="Master E.R."/>
        </authorList>
    </citation>
    <scope>NUCLEOTIDE SEQUENCE [LARGE SCALE GENOMIC DNA]</scope>
    <source>
        <strain evidence="3 4">HHB-10118-sp</strain>
    </source>
</reference>
<keyword evidence="1" id="KW-0472">Membrane</keyword>
<protein>
    <recommendedName>
        <fullName evidence="2">AB hydrolase-1 domain-containing protein</fullName>
    </recommendedName>
</protein>
<dbReference type="Pfam" id="PF12697">
    <property type="entry name" value="Abhydrolase_6"/>
    <property type="match status" value="1"/>
</dbReference>
<accession>K5W0E2</accession>
<organism evidence="3 4">
    <name type="scientific">Phanerochaete carnosa (strain HHB-10118-sp)</name>
    <name type="common">White-rot fungus</name>
    <name type="synonym">Peniophora carnosa</name>
    <dbReference type="NCBI Taxonomy" id="650164"/>
    <lineage>
        <taxon>Eukaryota</taxon>
        <taxon>Fungi</taxon>
        <taxon>Dikarya</taxon>
        <taxon>Basidiomycota</taxon>
        <taxon>Agaricomycotina</taxon>
        <taxon>Agaricomycetes</taxon>
        <taxon>Polyporales</taxon>
        <taxon>Phanerochaetaceae</taxon>
        <taxon>Phanerochaete</taxon>
    </lineage>
</organism>
<evidence type="ECO:0000259" key="2">
    <source>
        <dbReference type="Pfam" id="PF12697"/>
    </source>
</evidence>
<evidence type="ECO:0000313" key="3">
    <source>
        <dbReference type="EMBL" id="EKM52319.1"/>
    </source>
</evidence>
<dbReference type="Gene3D" id="3.40.50.1820">
    <property type="entry name" value="alpha/beta hydrolase"/>
    <property type="match status" value="1"/>
</dbReference>
<keyword evidence="1" id="KW-0812">Transmembrane</keyword>
<feature type="domain" description="AB hydrolase-1" evidence="2">
    <location>
        <begin position="27"/>
        <end position="348"/>
    </location>
</feature>
<evidence type="ECO:0000256" key="1">
    <source>
        <dbReference type="SAM" id="Phobius"/>
    </source>
</evidence>
<name>K5W0E2_PHACS</name>
<proteinExistence type="predicted"/>
<dbReference type="EMBL" id="JH930475">
    <property type="protein sequence ID" value="EKM52319.1"/>
    <property type="molecule type" value="Genomic_DNA"/>
</dbReference>
<feature type="transmembrane region" description="Helical" evidence="1">
    <location>
        <begin position="113"/>
        <end position="135"/>
    </location>
</feature>
<sequence>MSALKLVGPFAIRDTGAPVTSGAYTTLVMIHGFAWHSGVFSRMLPFRGNSTRIVLVNRRGYPGSAPFNDEEHRLLDVSRSADLKVEDSVHVYMKDRARELYDFLNTFIYEERIPLASMIVSGWSFGSVFIFALLAHAPSFPLRDEARPLTKYIKRVVAYDPPYHCFGYTPPPNYYNPATQDPVNGAQLFSQWVSGYYQHGNSLSELEFRVPLKDPPPSILTMSPSDLEDALYNTPAVPGGSDHTLVHVGMTHGLWETIRKAALYIRRSAQSGAQPGKEAVASPWDDVELRHIWCDQSVWEMPWGTWALLAEIEEAKASGTPMRKISIMRLTGANHFLHWDQPERALAALLSETTLESCARL</sequence>
<dbReference type="AlphaFoldDB" id="K5W0E2"/>
<dbReference type="GeneID" id="18917777"/>
<dbReference type="RefSeq" id="XP_007398669.1">
    <property type="nucleotide sequence ID" value="XM_007398607.1"/>
</dbReference>
<dbReference type="InterPro" id="IPR000073">
    <property type="entry name" value="AB_hydrolase_1"/>
</dbReference>
<evidence type="ECO:0000313" key="4">
    <source>
        <dbReference type="Proteomes" id="UP000008370"/>
    </source>
</evidence>
<dbReference type="InParanoid" id="K5W0E2"/>
<dbReference type="SUPFAM" id="SSF53474">
    <property type="entry name" value="alpha/beta-Hydrolases"/>
    <property type="match status" value="1"/>
</dbReference>
<keyword evidence="1" id="KW-1133">Transmembrane helix</keyword>
<dbReference type="InterPro" id="IPR029058">
    <property type="entry name" value="AB_hydrolase_fold"/>
</dbReference>
<dbReference type="OrthoDB" id="3466517at2759"/>
<dbReference type="Proteomes" id="UP000008370">
    <property type="component" value="Unassembled WGS sequence"/>
</dbReference>